<dbReference type="Proteomes" id="UP000606974">
    <property type="component" value="Unassembled WGS sequence"/>
</dbReference>
<evidence type="ECO:0000259" key="8">
    <source>
        <dbReference type="PROSITE" id="PS51329"/>
    </source>
</evidence>
<keyword evidence="4" id="KW-0007">Acetylation</keyword>
<dbReference type="InterPro" id="IPR006599">
    <property type="entry name" value="CARP_motif"/>
</dbReference>
<dbReference type="InterPro" id="IPR038397">
    <property type="entry name" value="TBCC_N_sf"/>
</dbReference>
<sequence>MAEATTPTARRASDIPQKERFFRYFQQEITDLQEQMGRLGDTAVTGGERADAIDHLVAGIARLGSEVNDASGYLPAYDQRTYGEAIKGLREKLDETRASFGPRTSFTFKTARKNPSAVSLSDLVELAAQKRQNQLGYQTASTESSFVNSPNYQQTPERSSSPAQPPVPPPTAVDQSSKDAWDNEMKEKASLGPRSAAIRRPTFSTASTVSITHESNAHIILPSSASHASKPCSLTSLKSCAVDISVLSPQDGAPFAGLTIKNVKGSLLVCGIVNGPAHITGVEDSVVVVTCRQFRMHECKNVDVYLSCSSRPIIEDCSGIGFAQLPDTYRIPSATPPKNEPLKDTTNTAPTSDIAAPSKPPPSAASADLWSQIDDFKWLKSTPSPNWSLLPPEDIVTDDAWREVVPGGPGWSLEDILKATRVLK</sequence>
<dbReference type="EMBL" id="JAACFV010000103">
    <property type="protein sequence ID" value="KAF7505681.1"/>
    <property type="molecule type" value="Genomic_DNA"/>
</dbReference>
<feature type="domain" description="C-CAP/cofactor C-like" evidence="8">
    <location>
        <begin position="193"/>
        <end position="378"/>
    </location>
</feature>
<feature type="region of interest" description="Disordered" evidence="7">
    <location>
        <begin position="331"/>
        <end position="366"/>
    </location>
</feature>
<feature type="compositionally biased region" description="Polar residues" evidence="7">
    <location>
        <begin position="135"/>
        <end position="158"/>
    </location>
</feature>
<dbReference type="GO" id="GO:0007021">
    <property type="term" value="P:tubulin complex assembly"/>
    <property type="evidence" value="ECO:0007669"/>
    <property type="project" value="TreeGrafter"/>
</dbReference>
<keyword evidence="3" id="KW-0963">Cytoplasm</keyword>
<evidence type="ECO:0000313" key="10">
    <source>
        <dbReference type="Proteomes" id="UP000606974"/>
    </source>
</evidence>
<keyword evidence="5" id="KW-0143">Chaperone</keyword>
<dbReference type="GO" id="GO:0015631">
    <property type="term" value="F:tubulin binding"/>
    <property type="evidence" value="ECO:0007669"/>
    <property type="project" value="InterPro"/>
</dbReference>
<dbReference type="InterPro" id="IPR027684">
    <property type="entry name" value="TBCC"/>
</dbReference>
<protein>
    <recommendedName>
        <fullName evidence="8">C-CAP/cofactor C-like domain-containing protein</fullName>
    </recommendedName>
</protein>
<dbReference type="Gene3D" id="2.160.20.70">
    <property type="match status" value="1"/>
</dbReference>
<reference evidence="9" key="1">
    <citation type="submission" date="2020-02" db="EMBL/GenBank/DDBJ databases">
        <authorList>
            <person name="Palmer J.M."/>
        </authorList>
    </citation>
    <scope>NUCLEOTIDE SEQUENCE</scope>
    <source>
        <strain evidence="9">EPUS1.4</strain>
        <tissue evidence="9">Thallus</tissue>
    </source>
</reference>
<comment type="similarity">
    <text evidence="2">Belongs to the TBCC family.</text>
</comment>
<evidence type="ECO:0000256" key="4">
    <source>
        <dbReference type="ARBA" id="ARBA00022990"/>
    </source>
</evidence>
<dbReference type="Pfam" id="PF07986">
    <property type="entry name" value="TBCC"/>
    <property type="match status" value="1"/>
</dbReference>
<feature type="compositionally biased region" description="Basic and acidic residues" evidence="7">
    <location>
        <begin position="176"/>
        <end position="189"/>
    </location>
</feature>
<dbReference type="PANTHER" id="PTHR15139">
    <property type="entry name" value="TUBULIN FOLDING COFACTOR C"/>
    <property type="match status" value="1"/>
</dbReference>
<organism evidence="9 10">
    <name type="scientific">Endocarpon pusillum</name>
    <dbReference type="NCBI Taxonomy" id="364733"/>
    <lineage>
        <taxon>Eukaryota</taxon>
        <taxon>Fungi</taxon>
        <taxon>Dikarya</taxon>
        <taxon>Ascomycota</taxon>
        <taxon>Pezizomycotina</taxon>
        <taxon>Eurotiomycetes</taxon>
        <taxon>Chaetothyriomycetidae</taxon>
        <taxon>Verrucariales</taxon>
        <taxon>Verrucariaceae</taxon>
        <taxon>Endocarpon</taxon>
    </lineage>
</organism>
<evidence type="ECO:0000256" key="1">
    <source>
        <dbReference type="ARBA" id="ARBA00004496"/>
    </source>
</evidence>
<comment type="subunit">
    <text evidence="6">Supercomplex made of cofactors A to E. Cofactors A and D function by capturing and stabilizing tubulin in a quasi-native conformation. Cofactor E binds to the cofactor D-tubulin complex; interaction with cofactor C then causes the release of tubulin polypeptides that are committed to the native state.</text>
</comment>
<dbReference type="Gene3D" id="1.20.58.1250">
    <property type="entry name" value="Tubulin Binding Cofactor C, N-terminal domain"/>
    <property type="match status" value="1"/>
</dbReference>
<evidence type="ECO:0000313" key="9">
    <source>
        <dbReference type="EMBL" id="KAF7505681.1"/>
    </source>
</evidence>
<evidence type="ECO:0000256" key="6">
    <source>
        <dbReference type="ARBA" id="ARBA00026055"/>
    </source>
</evidence>
<comment type="caution">
    <text evidence="9">The sequence shown here is derived from an EMBL/GenBank/DDBJ whole genome shotgun (WGS) entry which is preliminary data.</text>
</comment>
<dbReference type="AlphaFoldDB" id="A0A8H7AEK7"/>
<evidence type="ECO:0000256" key="2">
    <source>
        <dbReference type="ARBA" id="ARBA00008848"/>
    </source>
</evidence>
<dbReference type="Pfam" id="PF16752">
    <property type="entry name" value="TBCC_N"/>
    <property type="match status" value="1"/>
</dbReference>
<feature type="region of interest" description="Disordered" evidence="7">
    <location>
        <begin position="135"/>
        <end position="198"/>
    </location>
</feature>
<gene>
    <name evidence="9" type="ORF">GJ744_000530</name>
</gene>
<dbReference type="InterPro" id="IPR016098">
    <property type="entry name" value="CAP/MinC_C"/>
</dbReference>
<dbReference type="SMART" id="SM00673">
    <property type="entry name" value="CARP"/>
    <property type="match status" value="1"/>
</dbReference>
<evidence type="ECO:0000256" key="5">
    <source>
        <dbReference type="ARBA" id="ARBA00023186"/>
    </source>
</evidence>
<dbReference type="OrthoDB" id="194775at2759"/>
<evidence type="ECO:0000256" key="3">
    <source>
        <dbReference type="ARBA" id="ARBA00022490"/>
    </source>
</evidence>
<dbReference type="InterPro" id="IPR017901">
    <property type="entry name" value="C-CAP_CF_C-like"/>
</dbReference>
<dbReference type="PANTHER" id="PTHR15139:SF0">
    <property type="entry name" value="TUBULIN-SPECIFIC CHAPERONE C"/>
    <property type="match status" value="1"/>
</dbReference>
<accession>A0A8H7AEK7</accession>
<dbReference type="PROSITE" id="PS51329">
    <property type="entry name" value="C_CAP_COFACTOR_C"/>
    <property type="match status" value="1"/>
</dbReference>
<dbReference type="InterPro" id="IPR012945">
    <property type="entry name" value="Tubulin-bd_cofactor_C_dom"/>
</dbReference>
<keyword evidence="10" id="KW-1185">Reference proteome</keyword>
<dbReference type="GO" id="GO:0007023">
    <property type="term" value="P:post-chaperonin tubulin folding pathway"/>
    <property type="evidence" value="ECO:0007669"/>
    <property type="project" value="InterPro"/>
</dbReference>
<dbReference type="InterPro" id="IPR031925">
    <property type="entry name" value="TBCC_N"/>
</dbReference>
<comment type="subcellular location">
    <subcellularLocation>
        <location evidence="1">Cytoplasm</location>
    </subcellularLocation>
</comment>
<evidence type="ECO:0000256" key="7">
    <source>
        <dbReference type="SAM" id="MobiDB-lite"/>
    </source>
</evidence>
<name>A0A8H7AEK7_9EURO</name>
<dbReference type="FunFam" id="1.20.58.1250:FF:000002">
    <property type="entry name" value="Tubulin-specific chaperone c, putative"/>
    <property type="match status" value="1"/>
</dbReference>
<dbReference type="GO" id="GO:0005737">
    <property type="term" value="C:cytoplasm"/>
    <property type="evidence" value="ECO:0007669"/>
    <property type="project" value="UniProtKB-SubCell"/>
</dbReference>
<proteinExistence type="inferred from homology"/>